<organism evidence="1 2">
    <name type="scientific">Parvibacter caecicola</name>
    <dbReference type="NCBI Taxonomy" id="747645"/>
    <lineage>
        <taxon>Bacteria</taxon>
        <taxon>Bacillati</taxon>
        <taxon>Actinomycetota</taxon>
        <taxon>Coriobacteriia</taxon>
        <taxon>Coriobacteriales</taxon>
        <taxon>Coriobacteriaceae</taxon>
        <taxon>Parvibacter</taxon>
    </lineage>
</organism>
<dbReference type="EMBL" id="SSTM01000003">
    <property type="protein sequence ID" value="TJW10801.1"/>
    <property type="molecule type" value="Genomic_DNA"/>
</dbReference>
<keyword evidence="2" id="KW-1185">Reference proteome</keyword>
<accession>A0A4V5KJV9</accession>
<dbReference type="RefSeq" id="WP_136845779.1">
    <property type="nucleotide sequence ID" value="NZ_SSTM01000003.1"/>
</dbReference>
<protein>
    <submittedName>
        <fullName evidence="1">Peptidase</fullName>
    </submittedName>
</protein>
<gene>
    <name evidence="1" type="ORF">E5982_05895</name>
</gene>
<proteinExistence type="predicted"/>
<dbReference type="AlphaFoldDB" id="A0A4V5KJV9"/>
<evidence type="ECO:0000313" key="1">
    <source>
        <dbReference type="EMBL" id="TJW10801.1"/>
    </source>
</evidence>
<evidence type="ECO:0000313" key="2">
    <source>
        <dbReference type="Proteomes" id="UP000309454"/>
    </source>
</evidence>
<dbReference type="Proteomes" id="UP000309454">
    <property type="component" value="Unassembled WGS sequence"/>
</dbReference>
<reference evidence="1 2" key="1">
    <citation type="submission" date="2019-04" db="EMBL/GenBank/DDBJ databases">
        <title>Microbes associate with the intestines of laboratory mice.</title>
        <authorList>
            <person name="Navarre W."/>
            <person name="Wong E."/>
            <person name="Huang K.C."/>
            <person name="Tropini C."/>
            <person name="Ng K."/>
            <person name="Yu B."/>
        </authorList>
    </citation>
    <scope>NUCLEOTIDE SEQUENCE [LARGE SCALE GENOMIC DNA]</scope>
    <source>
        <strain evidence="1 2">NM48_B13</strain>
    </source>
</reference>
<name>A0A4V5KJV9_9ACTN</name>
<sequence>MPAIITHDAFGNDLLGRVGFLVGSTKEESDAFLLGNQGPDPLFYVALNPLHAPAVRLGALMHRADPAELLPAFRQAAAVFSGEQGAIARAYVLGFAAHWRLDRTVHPFVYAQQYQLCDAGVEGLDASQGHEVHALIESELDELVLWKRLGQTIATFNPAERILHGSPEVLAPISQMYAQVAADVFQMAVAPEAFAAAVGAHRLALRGLYSPRGLKREVLASMERLVRPYSFLKAMSHRDIQLEDSPFANSQRTAWRDPFLEGESTASFFDLYERALALAQADAAVVAGEGFDEEAAFRLTDSINFSGRPTRAMIVSVEDHG</sequence>
<comment type="caution">
    <text evidence="1">The sequence shown here is derived from an EMBL/GenBank/DDBJ whole genome shotgun (WGS) entry which is preliminary data.</text>
</comment>
<dbReference type="OrthoDB" id="9810528at2"/>